<dbReference type="PANTHER" id="PTHR43585">
    <property type="entry name" value="FUMIPYRROLE BIOSYNTHESIS PROTEIN C"/>
    <property type="match status" value="1"/>
</dbReference>
<dbReference type="InterPro" id="IPR013815">
    <property type="entry name" value="ATP_grasp_subdomain_1"/>
</dbReference>
<comment type="caution">
    <text evidence="6">The sequence shown here is derived from an EMBL/GenBank/DDBJ whole genome shotgun (WGS) entry which is preliminary data.</text>
</comment>
<dbReference type="Gene3D" id="3.40.50.20">
    <property type="match status" value="1"/>
</dbReference>
<evidence type="ECO:0000313" key="7">
    <source>
        <dbReference type="Proteomes" id="UP000622448"/>
    </source>
</evidence>
<keyword evidence="2 4" id="KW-0547">Nucleotide-binding</keyword>
<dbReference type="InterPro" id="IPR016185">
    <property type="entry name" value="PreATP-grasp_dom_sf"/>
</dbReference>
<protein>
    <submittedName>
        <fullName evidence="6">ATP-grasp domain-containing protein</fullName>
    </submittedName>
</protein>
<dbReference type="Gene3D" id="3.30.1490.20">
    <property type="entry name" value="ATP-grasp fold, A domain"/>
    <property type="match status" value="1"/>
</dbReference>
<keyword evidence="7" id="KW-1185">Reference proteome</keyword>
<name>A0ABR7BPG4_9ACTN</name>
<keyword evidence="3 4" id="KW-0067">ATP-binding</keyword>
<dbReference type="InterPro" id="IPR052032">
    <property type="entry name" value="ATP-dep_AA_Ligase"/>
</dbReference>
<dbReference type="SUPFAM" id="SSF52440">
    <property type="entry name" value="PreATP-grasp domain"/>
    <property type="match status" value="1"/>
</dbReference>
<keyword evidence="1" id="KW-0436">Ligase</keyword>
<dbReference type="EMBL" id="JACOOA010000001">
    <property type="protein sequence ID" value="MBC5583489.1"/>
    <property type="molecule type" value="Genomic_DNA"/>
</dbReference>
<evidence type="ECO:0000259" key="5">
    <source>
        <dbReference type="PROSITE" id="PS50975"/>
    </source>
</evidence>
<reference evidence="6 7" key="1">
    <citation type="submission" date="2020-08" db="EMBL/GenBank/DDBJ databases">
        <title>Genome public.</title>
        <authorList>
            <person name="Liu C."/>
            <person name="Sun Q."/>
        </authorList>
    </citation>
    <scope>NUCLEOTIDE SEQUENCE [LARGE SCALE GENOMIC DNA]</scope>
    <source>
        <strain evidence="6 7">NSJ-70</strain>
    </source>
</reference>
<feature type="domain" description="ATP-grasp" evidence="5">
    <location>
        <begin position="108"/>
        <end position="306"/>
    </location>
</feature>
<dbReference type="Gene3D" id="3.30.470.20">
    <property type="entry name" value="ATP-grasp fold, B domain"/>
    <property type="match status" value="1"/>
</dbReference>
<evidence type="ECO:0000256" key="4">
    <source>
        <dbReference type="PROSITE-ProRule" id="PRU00409"/>
    </source>
</evidence>
<proteinExistence type="predicted"/>
<dbReference type="SUPFAM" id="SSF56059">
    <property type="entry name" value="Glutathione synthetase ATP-binding domain-like"/>
    <property type="match status" value="1"/>
</dbReference>
<dbReference type="Proteomes" id="UP000622448">
    <property type="component" value="Unassembled WGS sequence"/>
</dbReference>
<dbReference type="PANTHER" id="PTHR43585:SF2">
    <property type="entry name" value="ATP-GRASP ENZYME FSQD"/>
    <property type="match status" value="1"/>
</dbReference>
<organism evidence="6 7">
    <name type="scientific">Eggerthella hominis</name>
    <dbReference type="NCBI Taxonomy" id="2763043"/>
    <lineage>
        <taxon>Bacteria</taxon>
        <taxon>Bacillati</taxon>
        <taxon>Actinomycetota</taxon>
        <taxon>Coriobacteriia</taxon>
        <taxon>Eggerthellales</taxon>
        <taxon>Eggerthellaceae</taxon>
        <taxon>Eggerthella</taxon>
    </lineage>
</organism>
<dbReference type="InterPro" id="IPR005479">
    <property type="entry name" value="CPAse_ATP-bd"/>
</dbReference>
<dbReference type="InterPro" id="IPR011761">
    <property type="entry name" value="ATP-grasp"/>
</dbReference>
<evidence type="ECO:0000256" key="2">
    <source>
        <dbReference type="ARBA" id="ARBA00022741"/>
    </source>
</evidence>
<dbReference type="RefSeq" id="WP_186938102.1">
    <property type="nucleotide sequence ID" value="NZ_JACOOA010000001.1"/>
</dbReference>
<evidence type="ECO:0000256" key="1">
    <source>
        <dbReference type="ARBA" id="ARBA00022598"/>
    </source>
</evidence>
<accession>A0ABR7BPG4</accession>
<evidence type="ECO:0000256" key="3">
    <source>
        <dbReference type="ARBA" id="ARBA00022840"/>
    </source>
</evidence>
<dbReference type="Pfam" id="PF02786">
    <property type="entry name" value="CPSase_L_D2"/>
    <property type="match status" value="1"/>
</dbReference>
<sequence>MNPAVLLLGGSEQQIIAIETACKLGYRTVLCDYLEDNPGQAYADSFYLVSTTDKEAVLSVARKECVDGIVAYASDPAAPTASFVSEELDLPGLRYSMALNFCEKHRFRTFLSDNGFNVPRSLEFNVDEGVAADAVEAFRFPVVVKPTDSSGSKGVTIVRSRNELEGAVEAAKVYSRNRVLIIEEFIERAHQHVVEAELTVSGGEVVTWGLINSIRDTESNPLLPAAYSYPLELDYAQKSIVKEEIAALIHASGMQAGSFNIEMIIDADGRLFFLDAGPRNGGNMLPDFISMIARGDIVEATLRMAMGERPGSEIALDGEEGGFWGLVVFHSSQDGVFSHVDYSSTARNSLVKECMFVEPGDEVKRFVTCDKAFGFAFLHFEKEQEKLDVMNDLGRHVRIVLQ</sequence>
<dbReference type="PROSITE" id="PS50975">
    <property type="entry name" value="ATP_GRASP"/>
    <property type="match status" value="1"/>
</dbReference>
<gene>
    <name evidence="6" type="ORF">H8S61_04680</name>
</gene>
<evidence type="ECO:0000313" key="6">
    <source>
        <dbReference type="EMBL" id="MBC5583489.1"/>
    </source>
</evidence>